<dbReference type="GO" id="GO:0005886">
    <property type="term" value="C:plasma membrane"/>
    <property type="evidence" value="ECO:0007669"/>
    <property type="project" value="UniProtKB-SubCell"/>
</dbReference>
<dbReference type="Proteomes" id="UP000324507">
    <property type="component" value="Plasmid unnamed3"/>
</dbReference>
<dbReference type="EMBL" id="CP044080">
    <property type="protein sequence ID" value="QEU07091.1"/>
    <property type="molecule type" value="Genomic_DNA"/>
</dbReference>
<evidence type="ECO:0000256" key="4">
    <source>
        <dbReference type="ARBA" id="ARBA00022989"/>
    </source>
</evidence>
<dbReference type="Pfam" id="PF02653">
    <property type="entry name" value="BPD_transp_2"/>
    <property type="match status" value="1"/>
</dbReference>
<dbReference type="InterPro" id="IPR001851">
    <property type="entry name" value="ABC_transp_permease"/>
</dbReference>
<dbReference type="GO" id="GO:0015658">
    <property type="term" value="F:branched-chain amino acid transmembrane transporter activity"/>
    <property type="evidence" value="ECO:0007669"/>
    <property type="project" value="InterPro"/>
</dbReference>
<evidence type="ECO:0000256" key="5">
    <source>
        <dbReference type="ARBA" id="ARBA00023136"/>
    </source>
</evidence>
<feature type="transmembrane region" description="Helical" evidence="6">
    <location>
        <begin position="210"/>
        <end position="232"/>
    </location>
</feature>
<protein>
    <submittedName>
        <fullName evidence="7">Branched-chain amino acid ABC transporter permease</fullName>
    </submittedName>
</protein>
<feature type="transmembrane region" description="Helical" evidence="6">
    <location>
        <begin position="110"/>
        <end position="130"/>
    </location>
</feature>
<reference evidence="7 8" key="1">
    <citation type="submission" date="2019-09" db="EMBL/GenBank/DDBJ databases">
        <title>FDA dAtabase for Regulatory Grade micrObial Sequences (FDA-ARGOS): Supporting development and validation of Infectious Disease Dx tests.</title>
        <authorList>
            <person name="Sciortino C."/>
            <person name="Tallon L."/>
            <person name="Sadzewicz L."/>
            <person name="Vavikolanu K."/>
            <person name="Mehta A."/>
            <person name="Aluvathingal J."/>
            <person name="Nadendla S."/>
            <person name="Nandy P."/>
            <person name="Geyer C."/>
            <person name="Yan Y."/>
            <person name="Sichtig H."/>
        </authorList>
    </citation>
    <scope>NUCLEOTIDE SEQUENCE [LARGE SCALE GENOMIC DNA]</scope>
    <source>
        <strain evidence="7 8">FDAARGOS_643</strain>
        <plasmid evidence="7 8">unnamed3</plasmid>
    </source>
</reference>
<comment type="subcellular location">
    <subcellularLocation>
        <location evidence="1">Cell membrane</location>
        <topology evidence="1">Multi-pass membrane protein</topology>
    </subcellularLocation>
</comment>
<geneLocation type="plasmid" evidence="7">
    <name>unnamed3</name>
</geneLocation>
<keyword evidence="7" id="KW-0614">Plasmid</keyword>
<feature type="transmembrane region" description="Helical" evidence="6">
    <location>
        <begin position="84"/>
        <end position="103"/>
    </location>
</feature>
<evidence type="ECO:0000313" key="7">
    <source>
        <dbReference type="EMBL" id="QEU07091.1"/>
    </source>
</evidence>
<evidence type="ECO:0000256" key="2">
    <source>
        <dbReference type="ARBA" id="ARBA00022475"/>
    </source>
</evidence>
<keyword evidence="5 6" id="KW-0472">Membrane</keyword>
<sequence length="322" mass="34240">MSMNPLDKPVAQMALALATALILPLFLKSGILATEILIFAMVVAACNLLLGYTGLLSFGQGIFFGIGTYVAGICLTRWQVPVPVVLAGAALLGALTATLVGWLSIRRQGVYFVMLTLAFSQLFYFLAYTFSGLTGGDNGLLGVPRPSIGGAELNAPWSYYTYVAICFLAVFALLIMVTQSTFGRTLLAIRENEGRAAAIGFPTRIFKIEAFAISGAVTALGGALHAMLIGVAPLSNIEYHTSELILIMTIIGGSSSLFGSVLGAGFYLLLADALSAIWPRWLLLLGLVLVAVALFLQRGLWGLVERGYDLVARRGKTPAKEH</sequence>
<dbReference type="PANTHER" id="PTHR30482:SF17">
    <property type="entry name" value="ABC TRANSPORTER ATP-BINDING PROTEIN"/>
    <property type="match status" value="1"/>
</dbReference>
<name>A0A5P2QM82_9RHOB</name>
<dbReference type="InterPro" id="IPR043428">
    <property type="entry name" value="LivM-like"/>
</dbReference>
<feature type="transmembrane region" description="Helical" evidence="6">
    <location>
        <begin position="281"/>
        <end position="301"/>
    </location>
</feature>
<evidence type="ECO:0000256" key="3">
    <source>
        <dbReference type="ARBA" id="ARBA00022692"/>
    </source>
</evidence>
<gene>
    <name evidence="7" type="ORF">FOB51_03240</name>
</gene>
<dbReference type="RefSeq" id="WP_150349614.1">
    <property type="nucleotide sequence ID" value="NZ_CP038092.1"/>
</dbReference>
<keyword evidence="3 6" id="KW-0812">Transmembrane</keyword>
<evidence type="ECO:0000313" key="8">
    <source>
        <dbReference type="Proteomes" id="UP000324507"/>
    </source>
</evidence>
<accession>A0A5P2QM82</accession>
<dbReference type="CDD" id="cd06581">
    <property type="entry name" value="TM_PBP1_LivM_like"/>
    <property type="match status" value="1"/>
</dbReference>
<keyword evidence="4 6" id="KW-1133">Transmembrane helix</keyword>
<feature type="transmembrane region" description="Helical" evidence="6">
    <location>
        <begin position="159"/>
        <end position="177"/>
    </location>
</feature>
<feature type="transmembrane region" description="Helical" evidence="6">
    <location>
        <begin position="244"/>
        <end position="269"/>
    </location>
</feature>
<keyword evidence="2" id="KW-1003">Cell membrane</keyword>
<evidence type="ECO:0000256" key="1">
    <source>
        <dbReference type="ARBA" id="ARBA00004651"/>
    </source>
</evidence>
<dbReference type="PANTHER" id="PTHR30482">
    <property type="entry name" value="HIGH-AFFINITY BRANCHED-CHAIN AMINO ACID TRANSPORT SYSTEM PERMEASE"/>
    <property type="match status" value="1"/>
</dbReference>
<evidence type="ECO:0000256" key="6">
    <source>
        <dbReference type="SAM" id="Phobius"/>
    </source>
</evidence>
<proteinExistence type="predicted"/>
<dbReference type="AlphaFoldDB" id="A0A5P2QM82"/>
<organism evidence="7 8">
    <name type="scientific">Paracoccus yeei</name>
    <dbReference type="NCBI Taxonomy" id="147645"/>
    <lineage>
        <taxon>Bacteria</taxon>
        <taxon>Pseudomonadati</taxon>
        <taxon>Pseudomonadota</taxon>
        <taxon>Alphaproteobacteria</taxon>
        <taxon>Rhodobacterales</taxon>
        <taxon>Paracoccaceae</taxon>
        <taxon>Paracoccus</taxon>
    </lineage>
</organism>